<evidence type="ECO:0000313" key="2">
    <source>
        <dbReference type="EMBL" id="KAL2075022.1"/>
    </source>
</evidence>
<dbReference type="PANTHER" id="PTHR10811">
    <property type="entry name" value="FRINGE-RELATED"/>
    <property type="match status" value="1"/>
</dbReference>
<organism evidence="2 3">
    <name type="scientific">Oculimacula yallundae</name>
    <dbReference type="NCBI Taxonomy" id="86028"/>
    <lineage>
        <taxon>Eukaryota</taxon>
        <taxon>Fungi</taxon>
        <taxon>Dikarya</taxon>
        <taxon>Ascomycota</taxon>
        <taxon>Pezizomycotina</taxon>
        <taxon>Leotiomycetes</taxon>
        <taxon>Helotiales</taxon>
        <taxon>Ploettnerulaceae</taxon>
        <taxon>Oculimacula</taxon>
    </lineage>
</organism>
<dbReference type="EMBL" id="JAZHXI010000002">
    <property type="protein sequence ID" value="KAL2075022.1"/>
    <property type="molecule type" value="Genomic_DNA"/>
</dbReference>
<keyword evidence="1" id="KW-0472">Membrane</keyword>
<keyword evidence="1" id="KW-1133">Transmembrane helix</keyword>
<protein>
    <recommendedName>
        <fullName evidence="4">Glycosyltransferase family 31 protein</fullName>
    </recommendedName>
</protein>
<reference evidence="2 3" key="1">
    <citation type="journal article" date="2024" name="Commun. Biol.">
        <title>Comparative genomic analysis of thermophilic fungi reveals convergent evolutionary adaptations and gene losses.</title>
        <authorList>
            <person name="Steindorff A.S."/>
            <person name="Aguilar-Pontes M.V."/>
            <person name="Robinson A.J."/>
            <person name="Andreopoulos B."/>
            <person name="LaButti K."/>
            <person name="Kuo A."/>
            <person name="Mondo S."/>
            <person name="Riley R."/>
            <person name="Otillar R."/>
            <person name="Haridas S."/>
            <person name="Lipzen A."/>
            <person name="Grimwood J."/>
            <person name="Schmutz J."/>
            <person name="Clum A."/>
            <person name="Reid I.D."/>
            <person name="Moisan M.C."/>
            <person name="Butler G."/>
            <person name="Nguyen T.T.M."/>
            <person name="Dewar K."/>
            <person name="Conant G."/>
            <person name="Drula E."/>
            <person name="Henrissat B."/>
            <person name="Hansel C."/>
            <person name="Singer S."/>
            <person name="Hutchinson M.I."/>
            <person name="de Vries R.P."/>
            <person name="Natvig D.O."/>
            <person name="Powell A.J."/>
            <person name="Tsang A."/>
            <person name="Grigoriev I.V."/>
        </authorList>
    </citation>
    <scope>NUCLEOTIDE SEQUENCE [LARGE SCALE GENOMIC DNA]</scope>
    <source>
        <strain evidence="2 3">CBS 494.80</strain>
    </source>
</reference>
<proteinExistence type="predicted"/>
<gene>
    <name evidence="2" type="ORF">VTL71DRAFT_8802</name>
</gene>
<name>A0ABR4CYS7_9HELO</name>
<accession>A0ABR4CYS7</accession>
<keyword evidence="1" id="KW-0812">Transmembrane</keyword>
<dbReference type="Pfam" id="PF04646">
    <property type="entry name" value="DUF604"/>
    <property type="match status" value="1"/>
</dbReference>
<keyword evidence="3" id="KW-1185">Reference proteome</keyword>
<feature type="transmembrane region" description="Helical" evidence="1">
    <location>
        <begin position="57"/>
        <end position="78"/>
    </location>
</feature>
<sequence length="539" mass="60638">MHESDSPVHKSQPRITVTWNLSSLPVSLVNSVKSSYSRHPLVMISSRRDLNRQRQRYFLVSFGLTLLILSWSTVLFPAHTTTTIKQTVIPYAQSLLNSVTTKNDILTEDVSHVARHVGTPTFEYAKRVIRTHLAPATEERPSLTRKNEPLLPEFQLLKKDNLTGIALSSLPALRLNVPLSHLVDTSILSFGISTKLNRLNYALPQLQHWLPNSKAQLHVSIPIDPQPSAVNKIAETESLFEVANINLTLHTSDLPFAKSYFNLIKILYETRTPATKWLVLIDDDTFIPSLPYLVHHLNTHYGSSSEVLIAALSDSLAQIRQLGLIPFGGGGIFISVPLAASLLVPEIWSACLALPNDQGDQIVNECLNAYSSVRPTFDNGLQQMDIHGDASGYFESGRRMLTVHHWRTWYDVNVPLASNVSRVCGFECVFQRWVFDDDFVLSNGFSVVQYTEGVKGNVDLDLEKVEMTWEGEKWNFAHHVGPLRDKVVKEKKRAARLMEATVLEGVGVRQIYVERMKSGEDGERVEGDVDRVVELLWLF</sequence>
<dbReference type="InterPro" id="IPR006740">
    <property type="entry name" value="DUF604"/>
</dbReference>
<evidence type="ECO:0008006" key="4">
    <source>
        <dbReference type="Google" id="ProtNLM"/>
    </source>
</evidence>
<comment type="caution">
    <text evidence="2">The sequence shown here is derived from an EMBL/GenBank/DDBJ whole genome shotgun (WGS) entry which is preliminary data.</text>
</comment>
<dbReference type="Proteomes" id="UP001595075">
    <property type="component" value="Unassembled WGS sequence"/>
</dbReference>
<evidence type="ECO:0000313" key="3">
    <source>
        <dbReference type="Proteomes" id="UP001595075"/>
    </source>
</evidence>
<evidence type="ECO:0000256" key="1">
    <source>
        <dbReference type="SAM" id="Phobius"/>
    </source>
</evidence>